<dbReference type="KEGG" id="ppu:PP_0306"/>
<organism evidence="1 2">
    <name type="scientific">Pseudomonas putida (strain ATCC 47054 / DSM 6125 / CFBP 8728 / NCIMB 11950 / KT2440)</name>
    <dbReference type="NCBI Taxonomy" id="160488"/>
    <lineage>
        <taxon>Bacteria</taxon>
        <taxon>Pseudomonadati</taxon>
        <taxon>Pseudomonadota</taxon>
        <taxon>Gammaproteobacteria</taxon>
        <taxon>Pseudomonadales</taxon>
        <taxon>Pseudomonadaceae</taxon>
        <taxon>Pseudomonas</taxon>
    </lineage>
</organism>
<dbReference type="AlphaFoldDB" id="Q88R28"/>
<dbReference type="PaxDb" id="160488-PP_0306"/>
<dbReference type="OrthoDB" id="650920at2"/>
<dbReference type="PATRIC" id="fig|160488.4.peg.332"/>
<gene>
    <name evidence="1" type="ordered locus">PP_0306</name>
</gene>
<accession>Q88R28</accession>
<dbReference type="Proteomes" id="UP000000556">
    <property type="component" value="Chromosome"/>
</dbReference>
<name>Q88R28_PSEPK</name>
<dbReference type="STRING" id="160488.PP_0306"/>
<evidence type="ECO:0000313" key="2">
    <source>
        <dbReference type="Proteomes" id="UP000000556"/>
    </source>
</evidence>
<keyword evidence="2" id="KW-1185">Reference proteome</keyword>
<sequence>MSWNSQLSRNYKVADIKVEMEKIRKEGQERVAATGQTICIFADNVPANIAEDILAGMRLMTELANKKFDKETQQREWYNFYNDGLIKFGWTMTGAAHAEDAIDEDNLTLAELITKSVTISVSADPRRAACARRVLQIVVQKPEVKAHLEKHSHSETGKSSNFVVAQCEMTPQGLPAMHMTSFQASYDSKVEREGALTRKVDKTSTRVYRASQQGTFSVRHFDAARDLVNEKIKGDLGAFLAI</sequence>
<reference evidence="1 2" key="2">
    <citation type="journal article" date="2016" name="Environ. Microbiol.">
        <title>The revisited genome of Pseudomonas putida KT2440 enlightens its value as a robust metabolic chassis.</title>
        <authorList>
            <person name="Belda E."/>
            <person name="van Heck R.G."/>
            <person name="Lopez-Sanchez M.J."/>
            <person name="Cruveiller S."/>
            <person name="Barbe V."/>
            <person name="Fraser C."/>
            <person name="Klenk H.P."/>
            <person name="Petersen J."/>
            <person name="Morgat A."/>
            <person name="Nikel P.I."/>
            <person name="Vallenet D."/>
            <person name="Rouy Z."/>
            <person name="Sekowska A."/>
            <person name="Martins Dos Santos V.A."/>
            <person name="de Lorenzo V."/>
            <person name="Danchin A."/>
            <person name="Medigue C."/>
        </authorList>
    </citation>
    <scope>NUCLEOTIDE SEQUENCE [LARGE SCALE GENOMIC DNA]</scope>
    <source>
        <strain evidence="2">ATCC 47054 / DSM 6125 / CFBP 8728 / NCIMB 11950 / KT2440</strain>
    </source>
</reference>
<reference evidence="1 2" key="1">
    <citation type="journal article" date="2002" name="Environ. Microbiol.">
        <title>Complete genome sequence and comparative analysis of the metabolically versatile Pseudomonas putida KT2440.</title>
        <authorList>
            <person name="Nelson K.E."/>
            <person name="Weinel C."/>
            <person name="Paulsen I.T."/>
            <person name="Dodson R.J."/>
            <person name="Hilbert H."/>
            <person name="Martins dos Santos V.A."/>
            <person name="Fouts D.E."/>
            <person name="Gill S.R."/>
            <person name="Pop M."/>
            <person name="Holmes M."/>
            <person name="Brinkac L."/>
            <person name="Beanan M."/>
            <person name="DeBoy R.T."/>
            <person name="Daugherty S."/>
            <person name="Kolonay J."/>
            <person name="Madupu R."/>
            <person name="Nelson W."/>
            <person name="White O."/>
            <person name="Peterson J."/>
            <person name="Khouri H."/>
            <person name="Hance I."/>
            <person name="Chris Lee P."/>
            <person name="Holtzapple E."/>
            <person name="Scanlan D."/>
            <person name="Tran K."/>
            <person name="Moazzez A."/>
            <person name="Utterback T."/>
            <person name="Rizzo M."/>
            <person name="Lee K."/>
            <person name="Kosack D."/>
            <person name="Moestl D."/>
            <person name="Wedler H."/>
            <person name="Lauber J."/>
            <person name="Stjepandic D."/>
            <person name="Hoheisel J."/>
            <person name="Straetz M."/>
            <person name="Heim S."/>
            <person name="Kiewitz C."/>
            <person name="Eisen J.A."/>
            <person name="Timmis K.N."/>
            <person name="Dusterhoft A."/>
            <person name="Tummler B."/>
            <person name="Fraser C.M."/>
        </authorList>
    </citation>
    <scope>NUCLEOTIDE SEQUENCE [LARGE SCALE GENOMIC DNA]</scope>
    <source>
        <strain evidence="2">ATCC 47054 / DSM 6125 / CFBP 8728 / NCIMB 11950 / KT2440</strain>
    </source>
</reference>
<dbReference type="BioCyc" id="PPUT160488:G1G01-339-MONOMER"/>
<proteinExistence type="predicted"/>
<dbReference type="HOGENOM" id="CLU_1244457_0_0_6"/>
<protein>
    <submittedName>
        <fullName evidence="1">Uncharacterized protein</fullName>
    </submittedName>
</protein>
<dbReference type="EMBL" id="AE015451">
    <property type="protein sequence ID" value="AAN65937.1"/>
    <property type="molecule type" value="Genomic_DNA"/>
</dbReference>
<evidence type="ECO:0000313" key="1">
    <source>
        <dbReference type="EMBL" id="AAN65937.1"/>
    </source>
</evidence>